<proteinExistence type="predicted"/>
<protein>
    <submittedName>
        <fullName evidence="8">ABC transporter</fullName>
    </submittedName>
</protein>
<feature type="transmembrane region" description="Helical" evidence="6">
    <location>
        <begin position="245"/>
        <end position="268"/>
    </location>
</feature>
<gene>
    <name evidence="8" type="ORF">B0H16DRAFT_1523891</name>
</gene>
<feature type="compositionally biased region" description="Polar residues" evidence="5">
    <location>
        <begin position="28"/>
        <end position="37"/>
    </location>
</feature>
<comment type="caution">
    <text evidence="8">The sequence shown here is derived from an EMBL/GenBank/DDBJ whole genome shotgun (WGS) entry which is preliminary data.</text>
</comment>
<evidence type="ECO:0000259" key="7">
    <source>
        <dbReference type="PROSITE" id="PS50850"/>
    </source>
</evidence>
<accession>A0AAD7JLX9</accession>
<dbReference type="InterPro" id="IPR011701">
    <property type="entry name" value="MFS"/>
</dbReference>
<feature type="transmembrane region" description="Helical" evidence="6">
    <location>
        <begin position="443"/>
        <end position="466"/>
    </location>
</feature>
<dbReference type="Proteomes" id="UP001215598">
    <property type="component" value="Unassembled WGS sequence"/>
</dbReference>
<dbReference type="PRINTS" id="PR01036">
    <property type="entry name" value="TCRTETB"/>
</dbReference>
<reference evidence="8" key="1">
    <citation type="submission" date="2023-03" db="EMBL/GenBank/DDBJ databases">
        <title>Massive genome expansion in bonnet fungi (Mycena s.s.) driven by repeated elements and novel gene families across ecological guilds.</title>
        <authorList>
            <consortium name="Lawrence Berkeley National Laboratory"/>
            <person name="Harder C.B."/>
            <person name="Miyauchi S."/>
            <person name="Viragh M."/>
            <person name="Kuo A."/>
            <person name="Thoen E."/>
            <person name="Andreopoulos B."/>
            <person name="Lu D."/>
            <person name="Skrede I."/>
            <person name="Drula E."/>
            <person name="Henrissat B."/>
            <person name="Morin E."/>
            <person name="Kohler A."/>
            <person name="Barry K."/>
            <person name="LaButti K."/>
            <person name="Morin E."/>
            <person name="Salamov A."/>
            <person name="Lipzen A."/>
            <person name="Mereny Z."/>
            <person name="Hegedus B."/>
            <person name="Baldrian P."/>
            <person name="Stursova M."/>
            <person name="Weitz H."/>
            <person name="Taylor A."/>
            <person name="Grigoriev I.V."/>
            <person name="Nagy L.G."/>
            <person name="Martin F."/>
            <person name="Kauserud H."/>
        </authorList>
    </citation>
    <scope>NUCLEOTIDE SEQUENCE</scope>
    <source>
        <strain evidence="8">CBHHK182m</strain>
    </source>
</reference>
<feature type="domain" description="Major facilitator superfamily (MFS) profile" evidence="7">
    <location>
        <begin position="50"/>
        <end position="542"/>
    </location>
</feature>
<dbReference type="EMBL" id="JARKIB010000025">
    <property type="protein sequence ID" value="KAJ7765658.1"/>
    <property type="molecule type" value="Genomic_DNA"/>
</dbReference>
<dbReference type="GO" id="GO:0005886">
    <property type="term" value="C:plasma membrane"/>
    <property type="evidence" value="ECO:0007669"/>
    <property type="project" value="TreeGrafter"/>
</dbReference>
<evidence type="ECO:0000256" key="6">
    <source>
        <dbReference type="SAM" id="Phobius"/>
    </source>
</evidence>
<keyword evidence="9" id="KW-1185">Reference proteome</keyword>
<name>A0AAD7JLX9_9AGAR</name>
<evidence type="ECO:0000313" key="8">
    <source>
        <dbReference type="EMBL" id="KAJ7765658.1"/>
    </source>
</evidence>
<dbReference type="PROSITE" id="PS50850">
    <property type="entry name" value="MFS"/>
    <property type="match status" value="1"/>
</dbReference>
<feature type="compositionally biased region" description="Basic and acidic residues" evidence="5">
    <location>
        <begin position="1"/>
        <end position="21"/>
    </location>
</feature>
<feature type="transmembrane region" description="Helical" evidence="6">
    <location>
        <begin position="317"/>
        <end position="337"/>
    </location>
</feature>
<dbReference type="InterPro" id="IPR036259">
    <property type="entry name" value="MFS_trans_sf"/>
</dbReference>
<sequence>MSEKVEITSTSPERRESTRSVDEDEKSTPSTVPLGTEPSTVLSGKKLAAVFVALMLSLFLIMLDQTILATALPRIASDFDAFTLQGWVATSYMAQSVFLLFYGQVLRIFPAKWVLVCAITTFEIGSLLCGVSQNIGQLIAGRVVAGVGAAGIMVSMMQVITQATRLEDRPKFYGAFGALFAISSVVGPPIGGAFSDNVTWRWCFWINLPLGGVSICGVFLLLRAAPPLGSDPAQRCARARFHQALRLDFVGATLAAGALISLILALQWGGNTKSWGDKDVIISFVFSAVLTLVFVGWSRHLGDKAMMPTAIFKSRSIYAILIFCFLNRFSMFIFTYYIPLFYQAARAHSATKSGVDFLPFMIGVVITAAFAGGIVAKTGYYWPVLLVAPCFLATGSGLFYTINANTSSATLVGFQIIAAVGLGLGFQNAALALQVEFNDDKKLLAQAIAMGAFAQQLGGTVGLGVAEPIFASQLAKNLRKFAPDAPASIVEQTPTAIYSAIPKELIPGVVLSYTDAIRTLFLAGVPIAGMGLIAVLFIKNIRIRKTAEGIVRADAMGGKESARETEV</sequence>
<feature type="transmembrane region" description="Helical" evidence="6">
    <location>
        <begin position="113"/>
        <end position="133"/>
    </location>
</feature>
<evidence type="ECO:0000256" key="2">
    <source>
        <dbReference type="ARBA" id="ARBA00022692"/>
    </source>
</evidence>
<organism evidence="8 9">
    <name type="scientific">Mycena metata</name>
    <dbReference type="NCBI Taxonomy" id="1033252"/>
    <lineage>
        <taxon>Eukaryota</taxon>
        <taxon>Fungi</taxon>
        <taxon>Dikarya</taxon>
        <taxon>Basidiomycota</taxon>
        <taxon>Agaricomycotina</taxon>
        <taxon>Agaricomycetes</taxon>
        <taxon>Agaricomycetidae</taxon>
        <taxon>Agaricales</taxon>
        <taxon>Marasmiineae</taxon>
        <taxon>Mycenaceae</taxon>
        <taxon>Mycena</taxon>
    </lineage>
</organism>
<feature type="transmembrane region" description="Helical" evidence="6">
    <location>
        <begin position="408"/>
        <end position="431"/>
    </location>
</feature>
<feature type="transmembrane region" description="Helical" evidence="6">
    <location>
        <begin position="47"/>
        <end position="72"/>
    </location>
</feature>
<dbReference type="Gene3D" id="1.20.1250.20">
    <property type="entry name" value="MFS general substrate transporter like domains"/>
    <property type="match status" value="1"/>
</dbReference>
<dbReference type="PANTHER" id="PTHR23501:SF198">
    <property type="entry name" value="AZOLE RESISTANCE PROTEIN 1-RELATED"/>
    <property type="match status" value="1"/>
</dbReference>
<feature type="transmembrane region" description="Helical" evidence="6">
    <location>
        <begin position="204"/>
        <end position="224"/>
    </location>
</feature>
<dbReference type="GO" id="GO:0022857">
    <property type="term" value="F:transmembrane transporter activity"/>
    <property type="evidence" value="ECO:0007669"/>
    <property type="project" value="InterPro"/>
</dbReference>
<dbReference type="AlphaFoldDB" id="A0AAD7JLX9"/>
<feature type="transmembrane region" description="Helical" evidence="6">
    <location>
        <begin position="357"/>
        <end position="375"/>
    </location>
</feature>
<dbReference type="Gene3D" id="1.20.1720.10">
    <property type="entry name" value="Multidrug resistance protein D"/>
    <property type="match status" value="1"/>
</dbReference>
<comment type="subcellular location">
    <subcellularLocation>
        <location evidence="1">Membrane</location>
        <topology evidence="1">Multi-pass membrane protein</topology>
    </subcellularLocation>
</comment>
<feature type="transmembrane region" description="Helical" evidence="6">
    <location>
        <begin position="84"/>
        <end position="101"/>
    </location>
</feature>
<feature type="transmembrane region" description="Helical" evidence="6">
    <location>
        <begin position="139"/>
        <end position="160"/>
    </location>
</feature>
<keyword evidence="2 6" id="KW-0812">Transmembrane</keyword>
<evidence type="ECO:0000256" key="5">
    <source>
        <dbReference type="SAM" id="MobiDB-lite"/>
    </source>
</evidence>
<evidence type="ECO:0000313" key="9">
    <source>
        <dbReference type="Proteomes" id="UP001215598"/>
    </source>
</evidence>
<keyword evidence="4 6" id="KW-0472">Membrane</keyword>
<evidence type="ECO:0000256" key="1">
    <source>
        <dbReference type="ARBA" id="ARBA00004141"/>
    </source>
</evidence>
<evidence type="ECO:0000256" key="4">
    <source>
        <dbReference type="ARBA" id="ARBA00023136"/>
    </source>
</evidence>
<feature type="transmembrane region" description="Helical" evidence="6">
    <location>
        <begin position="280"/>
        <end position="297"/>
    </location>
</feature>
<keyword evidence="3 6" id="KW-1133">Transmembrane helix</keyword>
<evidence type="ECO:0000256" key="3">
    <source>
        <dbReference type="ARBA" id="ARBA00022989"/>
    </source>
</evidence>
<dbReference type="SUPFAM" id="SSF103473">
    <property type="entry name" value="MFS general substrate transporter"/>
    <property type="match status" value="1"/>
</dbReference>
<feature type="region of interest" description="Disordered" evidence="5">
    <location>
        <begin position="1"/>
        <end position="37"/>
    </location>
</feature>
<dbReference type="PANTHER" id="PTHR23501">
    <property type="entry name" value="MAJOR FACILITATOR SUPERFAMILY"/>
    <property type="match status" value="1"/>
</dbReference>
<feature type="transmembrane region" description="Helical" evidence="6">
    <location>
        <begin position="516"/>
        <end position="538"/>
    </location>
</feature>
<dbReference type="CDD" id="cd17502">
    <property type="entry name" value="MFS_Azr1_MDR_like"/>
    <property type="match status" value="1"/>
</dbReference>
<dbReference type="Pfam" id="PF07690">
    <property type="entry name" value="MFS_1"/>
    <property type="match status" value="1"/>
</dbReference>
<feature type="transmembrane region" description="Helical" evidence="6">
    <location>
        <begin position="382"/>
        <end position="402"/>
    </location>
</feature>
<feature type="transmembrane region" description="Helical" evidence="6">
    <location>
        <begin position="172"/>
        <end position="192"/>
    </location>
</feature>
<dbReference type="InterPro" id="IPR020846">
    <property type="entry name" value="MFS_dom"/>
</dbReference>